<dbReference type="EMBL" id="JBHHMI010000004">
    <property type="protein sequence ID" value="MFB5266507.1"/>
    <property type="molecule type" value="Genomic_DNA"/>
</dbReference>
<dbReference type="CDD" id="cd00093">
    <property type="entry name" value="HTH_XRE"/>
    <property type="match status" value="1"/>
</dbReference>
<dbReference type="PANTHER" id="PTHR35010">
    <property type="entry name" value="BLL4672 PROTEIN-RELATED"/>
    <property type="match status" value="1"/>
</dbReference>
<evidence type="ECO:0000313" key="2">
    <source>
        <dbReference type="EMBL" id="MFB5266507.1"/>
    </source>
</evidence>
<dbReference type="SMART" id="SM00530">
    <property type="entry name" value="HTH_XRE"/>
    <property type="match status" value="1"/>
</dbReference>
<comment type="caution">
    <text evidence="2">The sequence shown here is derived from an EMBL/GenBank/DDBJ whole genome shotgun (WGS) entry which is preliminary data.</text>
</comment>
<dbReference type="RefSeq" id="WP_375354253.1">
    <property type="nucleotide sequence ID" value="NZ_JBHHMI010000004.1"/>
</dbReference>
<accession>A0ABV5AQL5</accession>
<sequence length="281" mass="32703">MLKVDRRQELAQFLRSRRERISPQHAGIMEGGRRRTPGLRRSEVAMLAGMSQDWYTYLEQGRDIQVSSEVLESLARVLQLNANERKHLFLLAHRHFPVEEKSSEVRISATLQHFLDQMEVHPASVIDARLNIVGWNNAFRSVYGNYDELSERERNLVWITFTSDYFRQIKGEHWEEAALRCLAQFRAGYGRFVEDPWWSQQIAELSAISEEFKAMWQRQEVIYASEGLKQLYHPVAGELTFHNLSFTANESPELQVVINMPFEGTDTTEKVRRLLATGNFA</sequence>
<feature type="domain" description="HTH cro/C1-type" evidence="1">
    <location>
        <begin position="13"/>
        <end position="85"/>
    </location>
</feature>
<protein>
    <submittedName>
        <fullName evidence="2">Helix-turn-helix transcriptional regulator</fullName>
    </submittedName>
</protein>
<dbReference type="InterPro" id="IPR001387">
    <property type="entry name" value="Cro/C1-type_HTH"/>
</dbReference>
<evidence type="ECO:0000259" key="1">
    <source>
        <dbReference type="SMART" id="SM00530"/>
    </source>
</evidence>
<name>A0ABV5AQL5_9BACL</name>
<dbReference type="Pfam" id="PF17765">
    <property type="entry name" value="MLTR_LBD"/>
    <property type="match status" value="1"/>
</dbReference>
<dbReference type="InterPro" id="IPR041413">
    <property type="entry name" value="MLTR_LBD"/>
</dbReference>
<dbReference type="Gene3D" id="3.30.450.180">
    <property type="match status" value="1"/>
</dbReference>
<dbReference type="Pfam" id="PF13560">
    <property type="entry name" value="HTH_31"/>
    <property type="match status" value="1"/>
</dbReference>
<evidence type="ECO:0000313" key="3">
    <source>
        <dbReference type="Proteomes" id="UP001580346"/>
    </source>
</evidence>
<dbReference type="InterPro" id="IPR010982">
    <property type="entry name" value="Lambda_DNA-bd_dom_sf"/>
</dbReference>
<gene>
    <name evidence="2" type="ORF">ACE41H_06885</name>
</gene>
<dbReference type="Proteomes" id="UP001580346">
    <property type="component" value="Unassembled WGS sequence"/>
</dbReference>
<keyword evidence="3" id="KW-1185">Reference proteome</keyword>
<proteinExistence type="predicted"/>
<dbReference type="SUPFAM" id="SSF47413">
    <property type="entry name" value="lambda repressor-like DNA-binding domains"/>
    <property type="match status" value="1"/>
</dbReference>
<dbReference type="Gene3D" id="1.10.260.40">
    <property type="entry name" value="lambda repressor-like DNA-binding domains"/>
    <property type="match status" value="1"/>
</dbReference>
<reference evidence="2 3" key="1">
    <citation type="submission" date="2024-09" db="EMBL/GenBank/DDBJ databases">
        <title>Paenibacillus zeirhizospherea sp. nov., isolated from surface of the maize (Zea mays) roots in a horticulture field, Hungary.</title>
        <authorList>
            <person name="Marton D."/>
            <person name="Farkas M."/>
            <person name="Bedics A."/>
            <person name="Toth E."/>
            <person name="Tancsics A."/>
            <person name="Boka K."/>
            <person name="Maroti G."/>
            <person name="Kriszt B."/>
            <person name="Cserhati M."/>
        </authorList>
    </citation>
    <scope>NUCLEOTIDE SEQUENCE [LARGE SCALE GENOMIC DNA]</scope>
    <source>
        <strain evidence="2 3">KCTC 33519</strain>
    </source>
</reference>
<organism evidence="2 3">
    <name type="scientific">Paenibacillus enshidis</name>
    <dbReference type="NCBI Taxonomy" id="1458439"/>
    <lineage>
        <taxon>Bacteria</taxon>
        <taxon>Bacillati</taxon>
        <taxon>Bacillota</taxon>
        <taxon>Bacilli</taxon>
        <taxon>Bacillales</taxon>
        <taxon>Paenibacillaceae</taxon>
        <taxon>Paenibacillus</taxon>
    </lineage>
</organism>